<name>A0A4Q9M4B0_9APHY</name>
<dbReference type="Gene3D" id="1.10.510.10">
    <property type="entry name" value="Transferase(Phosphotransferase) domain 1"/>
    <property type="match status" value="1"/>
</dbReference>
<dbReference type="OrthoDB" id="2801156at2759"/>
<dbReference type="Proteomes" id="UP000292957">
    <property type="component" value="Unassembled WGS sequence"/>
</dbReference>
<accession>A0A4Q9M4B0</accession>
<gene>
    <name evidence="1" type="ORF">BD311DRAFT_827903</name>
</gene>
<reference evidence="1" key="1">
    <citation type="submission" date="2019-01" db="EMBL/GenBank/DDBJ databases">
        <title>Draft genome sequences of three monokaryotic isolates of the white-rot basidiomycete fungus Dichomitus squalens.</title>
        <authorList>
            <consortium name="DOE Joint Genome Institute"/>
            <person name="Lopez S.C."/>
            <person name="Andreopoulos B."/>
            <person name="Pangilinan J."/>
            <person name="Lipzen A."/>
            <person name="Riley R."/>
            <person name="Ahrendt S."/>
            <person name="Ng V."/>
            <person name="Barry K."/>
            <person name="Daum C."/>
            <person name="Grigoriev I.V."/>
            <person name="Hilden K.S."/>
            <person name="Makela M.R."/>
            <person name="de Vries R.P."/>
        </authorList>
    </citation>
    <scope>NUCLEOTIDE SEQUENCE [LARGE SCALE GENOMIC DNA]</scope>
    <source>
        <strain evidence="1">OM18370.1</strain>
    </source>
</reference>
<dbReference type="EMBL" id="ML143581">
    <property type="protein sequence ID" value="TBU21730.1"/>
    <property type="molecule type" value="Genomic_DNA"/>
</dbReference>
<sequence>MGRPLGTRTGPPVVIYVGAFARLRDKLASLDDRKAMQDVPLPEPSILRTIADLFIESCKLYPTEADRKNAVPPLLEKLLDVNFSRRHPISPGEKLAEFDAVNTIDVDGAVQAYTLIVEVKNELGISGASGVQCAFIYEQAVALPRYQLIRNPPCCPSILLAVAGPYLCFYGAILADTFVVQPFTDYIYLGGDPNPDARIVHTARRFLAFREAIRELRSYFRGLHQDIPGPPRAARLPCPTYTTSSDAIRNLRFIDRFRYEGLRNDDQDHVDRSLFSAELNDKAVLVKFCTRYGADAHRYYLAGRNLAPVLHHCIKLVGQVTMVVMNVVEDAASAYYKYINRDLPKSLVDKVEEVVKALHDEGYVHGDIHRPNIMVREGDTLSVMLMDFDWAGKAGKTHYPVSLNLSGNIAWAAGTEAGGLIVMGHDDHMVEMLREGGK</sequence>
<dbReference type="SUPFAM" id="SSF56112">
    <property type="entry name" value="Protein kinase-like (PK-like)"/>
    <property type="match status" value="1"/>
</dbReference>
<dbReference type="AlphaFoldDB" id="A0A4Q9M4B0"/>
<evidence type="ECO:0000313" key="1">
    <source>
        <dbReference type="EMBL" id="TBU21730.1"/>
    </source>
</evidence>
<protein>
    <recommendedName>
        <fullName evidence="2">Protein kinase domain-containing protein</fullName>
    </recommendedName>
</protein>
<proteinExistence type="predicted"/>
<organism evidence="1">
    <name type="scientific">Dichomitus squalens</name>
    <dbReference type="NCBI Taxonomy" id="114155"/>
    <lineage>
        <taxon>Eukaryota</taxon>
        <taxon>Fungi</taxon>
        <taxon>Dikarya</taxon>
        <taxon>Basidiomycota</taxon>
        <taxon>Agaricomycotina</taxon>
        <taxon>Agaricomycetes</taxon>
        <taxon>Polyporales</taxon>
        <taxon>Polyporaceae</taxon>
        <taxon>Dichomitus</taxon>
    </lineage>
</organism>
<dbReference type="InterPro" id="IPR011009">
    <property type="entry name" value="Kinase-like_dom_sf"/>
</dbReference>
<evidence type="ECO:0008006" key="2">
    <source>
        <dbReference type="Google" id="ProtNLM"/>
    </source>
</evidence>